<proteinExistence type="predicted"/>
<dbReference type="Proteomes" id="UP000054197">
    <property type="component" value="Unassembled WGS sequence"/>
</dbReference>
<reference evidence="1 2" key="1">
    <citation type="submission" date="2015-09" db="EMBL/GenBank/DDBJ databases">
        <title>Genome sequence of ICMP 11288.</title>
        <authorList>
            <person name="Visnovsky S."/>
            <person name="Lu A."/>
            <person name="Panda P."/>
            <person name="Pitman A."/>
        </authorList>
    </citation>
    <scope>NUCLEOTIDE SEQUENCE [LARGE SCALE GENOMIC DNA]</scope>
    <source>
        <strain evidence="1 2">ICMP 11288</strain>
    </source>
</reference>
<dbReference type="AlphaFoldDB" id="A0A0W0I1G4"/>
<evidence type="ECO:0000313" key="2">
    <source>
        <dbReference type="Proteomes" id="UP000054197"/>
    </source>
</evidence>
<evidence type="ECO:0000313" key="1">
    <source>
        <dbReference type="EMBL" id="KTB66976.1"/>
    </source>
</evidence>
<dbReference type="EMBL" id="LKEF01000012">
    <property type="protein sequence ID" value="KTB66976.1"/>
    <property type="molecule type" value="Genomic_DNA"/>
</dbReference>
<organism evidence="1 2">
    <name type="scientific">Pseudomonas fluorescens ICMP 11288</name>
    <dbReference type="NCBI Taxonomy" id="1198309"/>
    <lineage>
        <taxon>Bacteria</taxon>
        <taxon>Pseudomonadati</taxon>
        <taxon>Pseudomonadota</taxon>
        <taxon>Gammaproteobacteria</taxon>
        <taxon>Pseudomonadales</taxon>
        <taxon>Pseudomonadaceae</taxon>
        <taxon>Pseudomonas</taxon>
    </lineage>
</organism>
<comment type="caution">
    <text evidence="1">The sequence shown here is derived from an EMBL/GenBank/DDBJ whole genome shotgun (WGS) entry which is preliminary data.</text>
</comment>
<accession>A0A0W0I1G4</accession>
<dbReference type="RefSeq" id="WP_058419763.1">
    <property type="nucleotide sequence ID" value="NZ_LKEF01000012.1"/>
</dbReference>
<protein>
    <submittedName>
        <fullName evidence="1">Uncharacterized protein</fullName>
    </submittedName>
</protein>
<sequence>MPEETVLILPVPVERDVHGYWTHPAWPSTDDELIPYAWFEARGLEVRELAFEYDASEEVQASWLAEGIADCAAWHPTTPDGEGWFIFSIHDTDDGPICVSVRKRVTP</sequence>
<gene>
    <name evidence="1" type="ORF">AO063_20970</name>
</gene>
<name>A0A0W0I1G4_PSEFL</name>